<feature type="domain" description="Acyl-ACP thioesterase-like C-terminal" evidence="2">
    <location>
        <begin position="161"/>
        <end position="226"/>
    </location>
</feature>
<dbReference type="InterPro" id="IPR029069">
    <property type="entry name" value="HotDog_dom_sf"/>
</dbReference>
<reference evidence="3 4" key="1">
    <citation type="submission" date="2016-04" db="EMBL/GenBank/DDBJ databases">
        <authorList>
            <person name="Evans L.H."/>
            <person name="Alamgir A."/>
            <person name="Owens N."/>
            <person name="Weber N.D."/>
            <person name="Virtaneva K."/>
            <person name="Barbian K."/>
            <person name="Babar A."/>
            <person name="Rosenke K."/>
        </authorList>
    </citation>
    <scope>NUCLEOTIDE SEQUENCE [LARGE SCALE GENOMIC DNA]</scope>
    <source>
        <strain evidence="3 4">IFM 0406</strain>
    </source>
</reference>
<proteinExistence type="predicted"/>
<comment type="caution">
    <text evidence="3">The sequence shown here is derived from an EMBL/GenBank/DDBJ whole genome shotgun (WGS) entry which is preliminary data.</text>
</comment>
<dbReference type="RefSeq" id="WP_067577892.1">
    <property type="nucleotide sequence ID" value="NZ_JABMCZ010000003.1"/>
</dbReference>
<name>A0A164IY54_9NOCA</name>
<evidence type="ECO:0000313" key="3">
    <source>
        <dbReference type="EMBL" id="KZM69851.1"/>
    </source>
</evidence>
<dbReference type="Pfam" id="PF20791">
    <property type="entry name" value="Acyl-ACP_TE_C"/>
    <property type="match status" value="1"/>
</dbReference>
<dbReference type="STRING" id="455432.AWN90_04380"/>
<dbReference type="Gene3D" id="3.10.129.10">
    <property type="entry name" value="Hotdog Thioesterase"/>
    <property type="match status" value="1"/>
</dbReference>
<dbReference type="InterPro" id="IPR049427">
    <property type="entry name" value="Acyl-ACP_TE_C"/>
</dbReference>
<evidence type="ECO:0000313" key="4">
    <source>
        <dbReference type="Proteomes" id="UP000076512"/>
    </source>
</evidence>
<evidence type="ECO:0000259" key="2">
    <source>
        <dbReference type="Pfam" id="PF20791"/>
    </source>
</evidence>
<sequence length="261" mass="29774">MRNISGTLPDPPAEDVGYETNWPVRSGDVDRHGRLRLDAIARYLQDIAWEDLKASRFVDSDPTWIVRRTVIDVVRPIRWPDHLSLRRWCSGVSTRWANMRVRITSDAGGLVETEAFWINVDEGTGTAARISDAGFLHLAASTDQHRLRWTPMLHGVPPPRSDTDLVYQIREVDIDLLMHMNNAAYWQAVEQFLPNHSGFRTGPYRAVIEYNAPITADQSLLIRSEVSQIGLNLWFLTERINATALVLQTACPRARRPPWRA</sequence>
<dbReference type="PANTHER" id="PTHR31793">
    <property type="entry name" value="4-HYDROXYBENZOYL-COA THIOESTERASE FAMILY MEMBER"/>
    <property type="match status" value="1"/>
</dbReference>
<dbReference type="InterPro" id="IPR050563">
    <property type="entry name" value="4-hydroxybenzoyl-CoA_TE"/>
</dbReference>
<accession>A0A164IY54</accession>
<evidence type="ECO:0008006" key="5">
    <source>
        <dbReference type="Google" id="ProtNLM"/>
    </source>
</evidence>
<gene>
    <name evidence="3" type="ORF">AWN90_04380</name>
</gene>
<dbReference type="GO" id="GO:0047617">
    <property type="term" value="F:fatty acyl-CoA hydrolase activity"/>
    <property type="evidence" value="ECO:0007669"/>
    <property type="project" value="TreeGrafter"/>
</dbReference>
<dbReference type="Pfam" id="PF01643">
    <property type="entry name" value="Acyl-ACP_TE"/>
    <property type="match status" value="1"/>
</dbReference>
<protein>
    <recommendedName>
        <fullName evidence="5">Acyl-ACP thioesterase</fullName>
    </recommendedName>
</protein>
<dbReference type="CDD" id="cd00586">
    <property type="entry name" value="4HBT"/>
    <property type="match status" value="1"/>
</dbReference>
<dbReference type="InterPro" id="IPR002864">
    <property type="entry name" value="Acyl-ACP_thioesterase_NHD"/>
</dbReference>
<organism evidence="3 4">
    <name type="scientific">Nocardia terpenica</name>
    <dbReference type="NCBI Taxonomy" id="455432"/>
    <lineage>
        <taxon>Bacteria</taxon>
        <taxon>Bacillati</taxon>
        <taxon>Actinomycetota</taxon>
        <taxon>Actinomycetes</taxon>
        <taxon>Mycobacteriales</taxon>
        <taxon>Nocardiaceae</taxon>
        <taxon>Nocardia</taxon>
    </lineage>
</organism>
<feature type="domain" description="Acyl-ACP thioesterase N-terminal hotdog" evidence="1">
    <location>
        <begin position="18"/>
        <end position="132"/>
    </location>
</feature>
<dbReference type="PANTHER" id="PTHR31793:SF24">
    <property type="entry name" value="LONG-CHAIN ACYL-COA THIOESTERASE FADM"/>
    <property type="match status" value="1"/>
</dbReference>
<dbReference type="SUPFAM" id="SSF54637">
    <property type="entry name" value="Thioesterase/thiol ester dehydrase-isomerase"/>
    <property type="match status" value="2"/>
</dbReference>
<dbReference type="AlphaFoldDB" id="A0A164IY54"/>
<dbReference type="EMBL" id="LWGR01000016">
    <property type="protein sequence ID" value="KZM69851.1"/>
    <property type="molecule type" value="Genomic_DNA"/>
</dbReference>
<keyword evidence="4" id="KW-1185">Reference proteome</keyword>
<dbReference type="Proteomes" id="UP000076512">
    <property type="component" value="Unassembled WGS sequence"/>
</dbReference>
<dbReference type="GO" id="GO:0006633">
    <property type="term" value="P:fatty acid biosynthetic process"/>
    <property type="evidence" value="ECO:0007669"/>
    <property type="project" value="InterPro"/>
</dbReference>
<evidence type="ECO:0000259" key="1">
    <source>
        <dbReference type="Pfam" id="PF01643"/>
    </source>
</evidence>